<name>A0ACC1JP84_9FUNG</name>
<comment type="caution">
    <text evidence="1">The sequence shown here is derived from an EMBL/GenBank/DDBJ whole genome shotgun (WGS) entry which is preliminary data.</text>
</comment>
<evidence type="ECO:0000313" key="2">
    <source>
        <dbReference type="Proteomes" id="UP001140234"/>
    </source>
</evidence>
<organism evidence="1 2">
    <name type="scientific">Coemansia nantahalensis</name>
    <dbReference type="NCBI Taxonomy" id="2789366"/>
    <lineage>
        <taxon>Eukaryota</taxon>
        <taxon>Fungi</taxon>
        <taxon>Fungi incertae sedis</taxon>
        <taxon>Zoopagomycota</taxon>
        <taxon>Kickxellomycotina</taxon>
        <taxon>Kickxellomycetes</taxon>
        <taxon>Kickxellales</taxon>
        <taxon>Kickxellaceae</taxon>
        <taxon>Coemansia</taxon>
    </lineage>
</organism>
<gene>
    <name evidence="1" type="ORF">IWQ57_005184</name>
</gene>
<accession>A0ACC1JP84</accession>
<keyword evidence="2" id="KW-1185">Reference proteome</keyword>
<dbReference type="Proteomes" id="UP001140234">
    <property type="component" value="Unassembled WGS sequence"/>
</dbReference>
<dbReference type="EMBL" id="JANBUJ010002365">
    <property type="protein sequence ID" value="KAJ2764391.1"/>
    <property type="molecule type" value="Genomic_DNA"/>
</dbReference>
<protein>
    <submittedName>
        <fullName evidence="1">Uncharacterized protein</fullName>
    </submittedName>
</protein>
<evidence type="ECO:0000313" key="1">
    <source>
        <dbReference type="EMBL" id="KAJ2764391.1"/>
    </source>
</evidence>
<proteinExistence type="predicted"/>
<feature type="non-terminal residue" evidence="1">
    <location>
        <position position="349"/>
    </location>
</feature>
<sequence length="349" mass="38014">MPKQQADPFGVFEASMECSCTYETGILRLYRGGTEHAVPELLLPLESAQADAAGSTSAKCGARPSTLAVLAVPGYMTPTDFLSFTGPFADSIRHVRVIRDGSPSRYMILLELRSVAKADEFYAYYNGKTFSPLEPETCHVVYINSVHCEVREVAADDIDWSGTPVGAAPASLFQLPTSPLGTADSEQSTELPTCPVCLERLDSSVSGLLTTMCRHMFHCRCLERWGDGSCPVCRYTQVSVFVDHEKFQQTVDGPAPQLLYGDAAGEQSGSRAGGAAEQSCCSVCQRTDGLWICLICGSVGCGRYANGHAKDHYEQTQHPYSMELESQGVWDYAGDGYVHRLLQNMADRK</sequence>
<reference evidence="1" key="1">
    <citation type="submission" date="2022-07" db="EMBL/GenBank/DDBJ databases">
        <title>Phylogenomic reconstructions and comparative analyses of Kickxellomycotina fungi.</title>
        <authorList>
            <person name="Reynolds N.K."/>
            <person name="Stajich J.E."/>
            <person name="Barry K."/>
            <person name="Grigoriev I.V."/>
            <person name="Crous P."/>
            <person name="Smith M.E."/>
        </authorList>
    </citation>
    <scope>NUCLEOTIDE SEQUENCE</scope>
    <source>
        <strain evidence="1">CBS 109366</strain>
    </source>
</reference>